<feature type="transmembrane region" description="Helical" evidence="2">
    <location>
        <begin position="91"/>
        <end position="114"/>
    </location>
</feature>
<name>A0A3S4TBT3_9ACTO</name>
<dbReference type="Proteomes" id="UP000276899">
    <property type="component" value="Chromosome"/>
</dbReference>
<organism evidence="3 4">
    <name type="scientific">Actinomyces slackii</name>
    <dbReference type="NCBI Taxonomy" id="52774"/>
    <lineage>
        <taxon>Bacteria</taxon>
        <taxon>Bacillati</taxon>
        <taxon>Actinomycetota</taxon>
        <taxon>Actinomycetes</taxon>
        <taxon>Actinomycetales</taxon>
        <taxon>Actinomycetaceae</taxon>
        <taxon>Actinomyces</taxon>
    </lineage>
</organism>
<dbReference type="Pfam" id="PF07332">
    <property type="entry name" value="Phage_holin_3_6"/>
    <property type="match status" value="1"/>
</dbReference>
<protein>
    <submittedName>
        <fullName evidence="3">Protein of uncharacterized function (DUF1469)</fullName>
    </submittedName>
</protein>
<dbReference type="RefSeq" id="WP_026428115.1">
    <property type="nucleotide sequence ID" value="NZ_CBCRWE010000076.1"/>
</dbReference>
<dbReference type="InterPro" id="IPR009937">
    <property type="entry name" value="Phage_holin_3_6"/>
</dbReference>
<keyword evidence="2" id="KW-0812">Transmembrane</keyword>
<evidence type="ECO:0000256" key="1">
    <source>
        <dbReference type="SAM" id="MobiDB-lite"/>
    </source>
</evidence>
<accession>A0A3S4TBT3</accession>
<feature type="region of interest" description="Disordered" evidence="1">
    <location>
        <begin position="1"/>
        <end position="22"/>
    </location>
</feature>
<evidence type="ECO:0000313" key="3">
    <source>
        <dbReference type="EMBL" id="VEG74275.1"/>
    </source>
</evidence>
<reference evidence="3 4" key="1">
    <citation type="submission" date="2018-12" db="EMBL/GenBank/DDBJ databases">
        <authorList>
            <consortium name="Pathogen Informatics"/>
        </authorList>
    </citation>
    <scope>NUCLEOTIDE SEQUENCE [LARGE SCALE GENOMIC DNA]</scope>
    <source>
        <strain evidence="3 4">NCTC11923</strain>
    </source>
</reference>
<keyword evidence="2" id="KW-1133">Transmembrane helix</keyword>
<feature type="transmembrane region" description="Helical" evidence="2">
    <location>
        <begin position="58"/>
        <end position="85"/>
    </location>
</feature>
<gene>
    <name evidence="3" type="ORF">NCTC11923_00905</name>
</gene>
<sequence>MAQNQPPAPPPPPAPGRSPQPSLGELVSRISENVSALVRGEIALAKAKAMRMATSSGLGAGLLGGAAVLGLFAFGLLLTMVVQLLALVMPLWAGCLIVAIILLIIAAVLAYVGLQKLKAAKADNPDPRPNLKQSVETVRTAVVAGLERGNAQ</sequence>
<evidence type="ECO:0000313" key="4">
    <source>
        <dbReference type="Proteomes" id="UP000276899"/>
    </source>
</evidence>
<proteinExistence type="predicted"/>
<evidence type="ECO:0000256" key="2">
    <source>
        <dbReference type="SAM" id="Phobius"/>
    </source>
</evidence>
<feature type="compositionally biased region" description="Pro residues" evidence="1">
    <location>
        <begin position="1"/>
        <end position="18"/>
    </location>
</feature>
<dbReference type="AlphaFoldDB" id="A0A3S4TBT3"/>
<keyword evidence="2" id="KW-0472">Membrane</keyword>
<dbReference type="STRING" id="1278298.GCA_000428685_01866"/>
<keyword evidence="4" id="KW-1185">Reference proteome</keyword>
<dbReference type="KEGG" id="asla:NCTC11923_00905"/>
<dbReference type="EMBL" id="LR134363">
    <property type="protein sequence ID" value="VEG74275.1"/>
    <property type="molecule type" value="Genomic_DNA"/>
</dbReference>